<evidence type="ECO:0000313" key="3">
    <source>
        <dbReference type="Proteomes" id="UP000677913"/>
    </source>
</evidence>
<reference evidence="2" key="1">
    <citation type="submission" date="2021-04" db="EMBL/GenBank/DDBJ databases">
        <title>Genome based classification of Actinospica acidithermotolerans sp. nov., an actinobacterium isolated from an Indonesian hot spring.</title>
        <authorList>
            <person name="Kusuma A.B."/>
            <person name="Putra K.E."/>
            <person name="Nafisah S."/>
            <person name="Loh J."/>
            <person name="Nouioui I."/>
            <person name="Goodfellow M."/>
        </authorList>
    </citation>
    <scope>NUCLEOTIDE SEQUENCE</scope>
    <source>
        <strain evidence="2">DSM 45618</strain>
    </source>
</reference>
<evidence type="ECO:0000259" key="1">
    <source>
        <dbReference type="PROSITE" id="PS50801"/>
    </source>
</evidence>
<dbReference type="InterPro" id="IPR002645">
    <property type="entry name" value="STAS_dom"/>
</dbReference>
<dbReference type="Proteomes" id="UP000677913">
    <property type="component" value="Unassembled WGS sequence"/>
</dbReference>
<dbReference type="Pfam" id="PF13466">
    <property type="entry name" value="STAS_2"/>
    <property type="match status" value="1"/>
</dbReference>
<dbReference type="InterPro" id="IPR058548">
    <property type="entry name" value="MlaB-like_STAS"/>
</dbReference>
<dbReference type="PANTHER" id="PTHR33495:SF2">
    <property type="entry name" value="ANTI-SIGMA FACTOR ANTAGONIST TM_1081-RELATED"/>
    <property type="match status" value="1"/>
</dbReference>
<dbReference type="PROSITE" id="PS50801">
    <property type="entry name" value="STAS"/>
    <property type="match status" value="1"/>
</dbReference>
<comment type="caution">
    <text evidence="2">The sequence shown here is derived from an EMBL/GenBank/DDBJ whole genome shotgun (WGS) entry which is preliminary data.</text>
</comment>
<dbReference type="PANTHER" id="PTHR33495">
    <property type="entry name" value="ANTI-SIGMA FACTOR ANTAGONIST TM_1081-RELATED-RELATED"/>
    <property type="match status" value="1"/>
</dbReference>
<protein>
    <submittedName>
        <fullName evidence="2">STAS domain-containing protein</fullName>
    </submittedName>
</protein>
<dbReference type="CDD" id="cd07043">
    <property type="entry name" value="STAS_anti-anti-sigma_factors"/>
    <property type="match status" value="1"/>
</dbReference>
<keyword evidence="3" id="KW-1185">Reference proteome</keyword>
<name>A0A8J8BCQ1_9ACTN</name>
<feature type="domain" description="STAS" evidence="1">
    <location>
        <begin position="10"/>
        <end position="116"/>
    </location>
</feature>
<dbReference type="AlphaFoldDB" id="A0A8J8BCQ1"/>
<dbReference type="SUPFAM" id="SSF52091">
    <property type="entry name" value="SpoIIaa-like"/>
    <property type="match status" value="1"/>
</dbReference>
<organism evidence="2 3">
    <name type="scientific">Actinocrinis puniceicyclus</name>
    <dbReference type="NCBI Taxonomy" id="977794"/>
    <lineage>
        <taxon>Bacteria</taxon>
        <taxon>Bacillati</taxon>
        <taxon>Actinomycetota</taxon>
        <taxon>Actinomycetes</taxon>
        <taxon>Catenulisporales</taxon>
        <taxon>Actinospicaceae</taxon>
        <taxon>Actinocrinis</taxon>
    </lineage>
</organism>
<accession>A0A8J8BCQ1</accession>
<dbReference type="GO" id="GO:0043856">
    <property type="term" value="F:anti-sigma factor antagonist activity"/>
    <property type="evidence" value="ECO:0007669"/>
    <property type="project" value="TreeGrafter"/>
</dbReference>
<proteinExistence type="predicted"/>
<dbReference type="RefSeq" id="WP_211469706.1">
    <property type="nucleotide sequence ID" value="NZ_JAGSXH010000079.1"/>
</dbReference>
<evidence type="ECO:0000313" key="2">
    <source>
        <dbReference type="EMBL" id="MBS2965347.1"/>
    </source>
</evidence>
<dbReference type="InterPro" id="IPR036513">
    <property type="entry name" value="STAS_dom_sf"/>
</dbReference>
<sequence length="116" mass="12109">MAEARRALDVRVREAAREDTTVVEAVGELDFTSTNRLRAVLLPLVGHGTVVLDAAGITFCDSAGLLAILQANRDARAQGAIFRLAAPSAPLVRVMELAGALAVIEVYPDAVAALDG</sequence>
<gene>
    <name evidence="2" type="ORF">KGA66_20015</name>
</gene>
<dbReference type="Gene3D" id="3.30.750.24">
    <property type="entry name" value="STAS domain"/>
    <property type="match status" value="1"/>
</dbReference>
<dbReference type="EMBL" id="JAGSXH010000079">
    <property type="protein sequence ID" value="MBS2965347.1"/>
    <property type="molecule type" value="Genomic_DNA"/>
</dbReference>